<sequence length="182" mass="20808">MENRFITKTAIGDILIAFFGEDMLNTSKNDRSLYHLSNKMRECGKYLLEMKKLGSYPDMLSTLKPDSFDKAIEATKNMSRYDAEKRTFGAESLALHFATTLKKISDLTVKLILRKKIPLFVQDTEKNTFIFGTVKKLVESQWTKELGSLALKDLNQKSATKPKLLPVTEDIKMKNYIENVAE</sequence>
<comment type="caution">
    <text evidence="1">The sequence shown here is derived from an EMBL/GenBank/DDBJ whole genome shotgun (WGS) entry which is preliminary data.</text>
</comment>
<organism evidence="1 2">
    <name type="scientific">Rhamnusium bicolor</name>
    <dbReference type="NCBI Taxonomy" id="1586634"/>
    <lineage>
        <taxon>Eukaryota</taxon>
        <taxon>Metazoa</taxon>
        <taxon>Ecdysozoa</taxon>
        <taxon>Arthropoda</taxon>
        <taxon>Hexapoda</taxon>
        <taxon>Insecta</taxon>
        <taxon>Pterygota</taxon>
        <taxon>Neoptera</taxon>
        <taxon>Endopterygota</taxon>
        <taxon>Coleoptera</taxon>
        <taxon>Polyphaga</taxon>
        <taxon>Cucujiformia</taxon>
        <taxon>Chrysomeloidea</taxon>
        <taxon>Cerambycidae</taxon>
        <taxon>Lepturinae</taxon>
        <taxon>Rhagiini</taxon>
        <taxon>Rhamnusium</taxon>
    </lineage>
</organism>
<keyword evidence="2" id="KW-1185">Reference proteome</keyword>
<dbReference type="EMBL" id="JANEYF010001455">
    <property type="protein sequence ID" value="KAJ8964009.1"/>
    <property type="molecule type" value="Genomic_DNA"/>
</dbReference>
<dbReference type="AlphaFoldDB" id="A0AAV8ZJU2"/>
<proteinExistence type="predicted"/>
<dbReference type="Proteomes" id="UP001162156">
    <property type="component" value="Unassembled WGS sequence"/>
</dbReference>
<protein>
    <submittedName>
        <fullName evidence="1">Uncharacterized protein</fullName>
    </submittedName>
</protein>
<dbReference type="PANTHER" id="PTHR33480">
    <property type="entry name" value="SET DOMAIN-CONTAINING PROTEIN-RELATED"/>
    <property type="match status" value="1"/>
</dbReference>
<reference evidence="1" key="1">
    <citation type="journal article" date="2023" name="Insect Mol. Biol.">
        <title>Genome sequencing provides insights into the evolution of gene families encoding plant cell wall-degrading enzymes in longhorned beetles.</title>
        <authorList>
            <person name="Shin N.R."/>
            <person name="Okamura Y."/>
            <person name="Kirsch R."/>
            <person name="Pauchet Y."/>
        </authorList>
    </citation>
    <scope>NUCLEOTIDE SEQUENCE</scope>
    <source>
        <strain evidence="1">RBIC_L_NR</strain>
    </source>
</reference>
<gene>
    <name evidence="1" type="ORF">NQ314_005221</name>
</gene>
<dbReference type="PANTHER" id="PTHR33480:SF1">
    <property type="entry name" value="TYR RECOMBINASE DOMAIN-CONTAINING PROTEIN"/>
    <property type="match status" value="1"/>
</dbReference>
<accession>A0AAV8ZJU2</accession>
<evidence type="ECO:0000313" key="1">
    <source>
        <dbReference type="EMBL" id="KAJ8964009.1"/>
    </source>
</evidence>
<evidence type="ECO:0000313" key="2">
    <source>
        <dbReference type="Proteomes" id="UP001162156"/>
    </source>
</evidence>
<name>A0AAV8ZJU2_9CUCU</name>